<dbReference type="PANTHER" id="PTHR30007:SF0">
    <property type="entry name" value="TRANSPOSASE"/>
    <property type="match status" value="1"/>
</dbReference>
<dbReference type="Pfam" id="PF01609">
    <property type="entry name" value="DDE_Tnp_1"/>
    <property type="match status" value="1"/>
</dbReference>
<dbReference type="RefSeq" id="WP_026033216.1">
    <property type="nucleotide sequence ID" value="NZ_AP031465.1"/>
</dbReference>
<protein>
    <submittedName>
        <fullName evidence="4">Transposase and inactivated derivatives</fullName>
    </submittedName>
</protein>
<evidence type="ECO:0000313" key="4">
    <source>
        <dbReference type="EMBL" id="SUE95580.1"/>
    </source>
</evidence>
<keyword evidence="1" id="KW-1133">Transmembrane helix</keyword>
<name>A0A379PNM9_9PROT</name>
<organism evidence="4 5">
    <name type="scientific">Roseomonas mucosa</name>
    <dbReference type="NCBI Taxonomy" id="207340"/>
    <lineage>
        <taxon>Bacteria</taxon>
        <taxon>Pseudomonadati</taxon>
        <taxon>Pseudomonadota</taxon>
        <taxon>Alphaproteobacteria</taxon>
        <taxon>Acetobacterales</taxon>
        <taxon>Roseomonadaceae</taxon>
        <taxon>Roseomonas</taxon>
    </lineage>
</organism>
<feature type="domain" description="Transposase IS4-like" evidence="2">
    <location>
        <begin position="111"/>
        <end position="263"/>
    </location>
</feature>
<feature type="domain" description="Insertion element IS402-like" evidence="3">
    <location>
        <begin position="21"/>
        <end position="93"/>
    </location>
</feature>
<reference evidence="4 5" key="1">
    <citation type="submission" date="2018-06" db="EMBL/GenBank/DDBJ databases">
        <authorList>
            <consortium name="Pathogen Informatics"/>
            <person name="Doyle S."/>
        </authorList>
    </citation>
    <scope>NUCLEOTIDE SEQUENCE [LARGE SCALE GENOMIC DNA]</scope>
    <source>
        <strain evidence="4 5">NCTC13291</strain>
    </source>
</reference>
<dbReference type="Pfam" id="PF13340">
    <property type="entry name" value="DUF4096"/>
    <property type="match status" value="1"/>
</dbReference>
<dbReference type="InterPro" id="IPR025161">
    <property type="entry name" value="IS402-like_dom"/>
</dbReference>
<keyword evidence="1" id="KW-0472">Membrane</keyword>
<dbReference type="GeneID" id="99631687"/>
<evidence type="ECO:0000313" key="5">
    <source>
        <dbReference type="Proteomes" id="UP000254919"/>
    </source>
</evidence>
<evidence type="ECO:0000259" key="3">
    <source>
        <dbReference type="Pfam" id="PF13340"/>
    </source>
</evidence>
<dbReference type="Proteomes" id="UP000254919">
    <property type="component" value="Unassembled WGS sequence"/>
</dbReference>
<gene>
    <name evidence="4" type="ORF">NCTC13291_04468</name>
</gene>
<dbReference type="NCBIfam" id="NF033580">
    <property type="entry name" value="transpos_IS5_3"/>
    <property type="match status" value="1"/>
</dbReference>
<evidence type="ECO:0000256" key="1">
    <source>
        <dbReference type="SAM" id="Phobius"/>
    </source>
</evidence>
<feature type="transmembrane region" description="Helical" evidence="1">
    <location>
        <begin position="247"/>
        <end position="265"/>
    </location>
</feature>
<sequence length="272" mass="29827">MWTPAARAQLARGSQPYATCLTDAEWALVEPFLPSPAKTGRPRSWPMRRVVDAILYVLHTGCAWAHLPRDFPPPGTVHRWFLRLSRQGTFERLAHALIMADRERVGREASPTAAVLDAQSVRSGGVGVKGVRGYDAGKKVTGRKRHALVDTDGRLLLAAILPASLHDSRGGAALLAMSRRPWPFLVRCFADRAYAGPRVARASPVAVTIIGSAPGQKGFAVQPRRWVVERSFAWFGRCRRLARDHEATIGSAVAFFTLAAAMILLRRLAQPL</sequence>
<dbReference type="GO" id="GO:0003677">
    <property type="term" value="F:DNA binding"/>
    <property type="evidence" value="ECO:0007669"/>
    <property type="project" value="InterPro"/>
</dbReference>
<dbReference type="AlphaFoldDB" id="A0A379PNM9"/>
<evidence type="ECO:0000259" key="2">
    <source>
        <dbReference type="Pfam" id="PF01609"/>
    </source>
</evidence>
<dbReference type="InterPro" id="IPR002559">
    <property type="entry name" value="Transposase_11"/>
</dbReference>
<accession>A0A379PNM9</accession>
<keyword evidence="1" id="KW-0812">Transmembrane</keyword>
<dbReference type="GO" id="GO:0004803">
    <property type="term" value="F:transposase activity"/>
    <property type="evidence" value="ECO:0007669"/>
    <property type="project" value="InterPro"/>
</dbReference>
<dbReference type="PANTHER" id="PTHR30007">
    <property type="entry name" value="PHP DOMAIN PROTEIN"/>
    <property type="match status" value="1"/>
</dbReference>
<proteinExistence type="predicted"/>
<dbReference type="GO" id="GO:0006313">
    <property type="term" value="P:DNA transposition"/>
    <property type="evidence" value="ECO:0007669"/>
    <property type="project" value="InterPro"/>
</dbReference>
<dbReference type="EMBL" id="UGVN01000003">
    <property type="protein sequence ID" value="SUE95580.1"/>
    <property type="molecule type" value="Genomic_DNA"/>
</dbReference>